<sequence length="135" mass="14771">MNSNIILITFLVLFALAAANELKSHKPARNHKIYEDCMKESGASVAQLEALKKGDFNSIDNKAKCFLKCLEDNKGILTNGMPNEAGIRKKIHAPPAGNGVSKDLLAKCNGLKGADECDTAYQIYKCFMQEKVPLI</sequence>
<keyword evidence="3" id="KW-0964">Secreted</keyword>
<evidence type="ECO:0000256" key="1">
    <source>
        <dbReference type="ARBA" id="ARBA00004613"/>
    </source>
</evidence>
<dbReference type="Proteomes" id="UP000606786">
    <property type="component" value="Unassembled WGS sequence"/>
</dbReference>
<dbReference type="GO" id="GO:0007608">
    <property type="term" value="P:sensory perception of smell"/>
    <property type="evidence" value="ECO:0007669"/>
    <property type="project" value="TreeGrafter"/>
</dbReference>
<dbReference type="SMART" id="SM00708">
    <property type="entry name" value="PhBP"/>
    <property type="match status" value="1"/>
</dbReference>
<protein>
    <submittedName>
        <fullName evidence="6">(Mediterranean fruit fly) hypothetical protein</fullName>
    </submittedName>
</protein>
<dbReference type="GO" id="GO:0005549">
    <property type="term" value="F:odorant binding"/>
    <property type="evidence" value="ECO:0007669"/>
    <property type="project" value="InterPro"/>
</dbReference>
<dbReference type="OrthoDB" id="6601693at2759"/>
<dbReference type="EMBL" id="CAJHJT010000056">
    <property type="protein sequence ID" value="CAD7012644.1"/>
    <property type="molecule type" value="Genomic_DNA"/>
</dbReference>
<keyword evidence="4 5" id="KW-0732">Signal</keyword>
<evidence type="ECO:0000256" key="4">
    <source>
        <dbReference type="ARBA" id="ARBA00022729"/>
    </source>
</evidence>
<organism evidence="6 7">
    <name type="scientific">Ceratitis capitata</name>
    <name type="common">Mediterranean fruit fly</name>
    <name type="synonym">Tephritis capitata</name>
    <dbReference type="NCBI Taxonomy" id="7213"/>
    <lineage>
        <taxon>Eukaryota</taxon>
        <taxon>Metazoa</taxon>
        <taxon>Ecdysozoa</taxon>
        <taxon>Arthropoda</taxon>
        <taxon>Hexapoda</taxon>
        <taxon>Insecta</taxon>
        <taxon>Pterygota</taxon>
        <taxon>Neoptera</taxon>
        <taxon>Endopterygota</taxon>
        <taxon>Diptera</taxon>
        <taxon>Brachycera</taxon>
        <taxon>Muscomorpha</taxon>
        <taxon>Tephritoidea</taxon>
        <taxon>Tephritidae</taxon>
        <taxon>Ceratitis</taxon>
        <taxon>Ceratitis</taxon>
    </lineage>
</organism>
<keyword evidence="7" id="KW-1185">Reference proteome</keyword>
<dbReference type="AlphaFoldDB" id="A0A811VCB6"/>
<evidence type="ECO:0000256" key="5">
    <source>
        <dbReference type="SAM" id="SignalP"/>
    </source>
</evidence>
<dbReference type="PANTHER" id="PTHR11857">
    <property type="entry name" value="ODORANT BINDING PROTEIN-RELATED"/>
    <property type="match status" value="1"/>
</dbReference>
<reference evidence="6" key="1">
    <citation type="submission" date="2020-11" db="EMBL/GenBank/DDBJ databases">
        <authorList>
            <person name="Whitehead M."/>
        </authorList>
    </citation>
    <scope>NUCLEOTIDE SEQUENCE</scope>
    <source>
        <strain evidence="6">EGII</strain>
    </source>
</reference>
<comment type="similarity">
    <text evidence="2">Belongs to the PBP/GOBP family.</text>
</comment>
<evidence type="ECO:0000256" key="3">
    <source>
        <dbReference type="ARBA" id="ARBA00022525"/>
    </source>
</evidence>
<accession>A0A811VCB6</accession>
<evidence type="ECO:0000313" key="6">
    <source>
        <dbReference type="EMBL" id="CAD7012644.1"/>
    </source>
</evidence>
<dbReference type="PANTHER" id="PTHR11857:SF43">
    <property type="entry name" value="GEO07291P1-RELATED"/>
    <property type="match status" value="1"/>
</dbReference>
<dbReference type="SUPFAM" id="SSF47565">
    <property type="entry name" value="Insect pheromone/odorant-binding proteins"/>
    <property type="match status" value="1"/>
</dbReference>
<dbReference type="InterPro" id="IPR006170">
    <property type="entry name" value="PBP/GOBP"/>
</dbReference>
<dbReference type="Gene3D" id="1.10.238.20">
    <property type="entry name" value="Pheromone/general odorant binding protein domain"/>
    <property type="match status" value="1"/>
</dbReference>
<name>A0A811VCB6_CERCA</name>
<dbReference type="InterPro" id="IPR036728">
    <property type="entry name" value="PBP_GOBP_sf"/>
</dbReference>
<gene>
    <name evidence="6" type="ORF">CCAP1982_LOCUS20745</name>
</gene>
<comment type="subcellular location">
    <subcellularLocation>
        <location evidence="1">Secreted</location>
    </subcellularLocation>
</comment>
<dbReference type="CDD" id="cd23992">
    <property type="entry name" value="PBP_GOBP"/>
    <property type="match status" value="1"/>
</dbReference>
<evidence type="ECO:0000313" key="7">
    <source>
        <dbReference type="Proteomes" id="UP000606786"/>
    </source>
</evidence>
<evidence type="ECO:0000256" key="2">
    <source>
        <dbReference type="ARBA" id="ARBA00008098"/>
    </source>
</evidence>
<proteinExistence type="inferred from homology"/>
<feature type="signal peptide" evidence="5">
    <location>
        <begin position="1"/>
        <end position="19"/>
    </location>
</feature>
<dbReference type="Pfam" id="PF01395">
    <property type="entry name" value="PBP_GOBP"/>
    <property type="match status" value="1"/>
</dbReference>
<comment type="caution">
    <text evidence="6">The sequence shown here is derived from an EMBL/GenBank/DDBJ whole genome shotgun (WGS) entry which is preliminary data.</text>
</comment>
<feature type="chain" id="PRO_5032981956" evidence="5">
    <location>
        <begin position="20"/>
        <end position="135"/>
    </location>
</feature>
<dbReference type="GO" id="GO:0005615">
    <property type="term" value="C:extracellular space"/>
    <property type="evidence" value="ECO:0007669"/>
    <property type="project" value="TreeGrafter"/>
</dbReference>